<dbReference type="Proteomes" id="UP000092583">
    <property type="component" value="Unassembled WGS sequence"/>
</dbReference>
<dbReference type="GO" id="GO:0019509">
    <property type="term" value="P:L-methionine salvage from methylthioadenosine"/>
    <property type="evidence" value="ECO:0007669"/>
    <property type="project" value="UniProtKB-UniRule"/>
</dbReference>
<comment type="function">
    <text evidence="6">Catalyzes the interconversion of methylthioribose-1-phosphate (MTR-1-P) into methylthioribulose-1-phosphate (MTRu-1-P).</text>
</comment>
<dbReference type="GO" id="GO:0005737">
    <property type="term" value="C:cytoplasm"/>
    <property type="evidence" value="ECO:0007669"/>
    <property type="project" value="UniProtKB-SubCell"/>
</dbReference>
<evidence type="ECO:0000256" key="1">
    <source>
        <dbReference type="ARBA" id="ARBA00022490"/>
    </source>
</evidence>
<comment type="pathway">
    <text evidence="6">Amino-acid biosynthesis; L-methionine biosynthesis via salvage pathway; L-methionine from S-methyl-5-thio-alpha-D-ribose 1-phosphate: step 1/6.</text>
</comment>
<dbReference type="InterPro" id="IPR005251">
    <property type="entry name" value="IF-M1Pi"/>
</dbReference>
<dbReference type="UniPathway" id="UPA00904">
    <property type="reaction ID" value="UER00874"/>
</dbReference>
<dbReference type="AlphaFoldDB" id="A0A1B9J034"/>
<keyword evidence="1 6" id="KW-0963">Cytoplasm</keyword>
<dbReference type="EC" id="5.3.1.23" evidence="6"/>
<keyword evidence="4 6" id="KW-0413">Isomerase</keyword>
<feature type="site" description="Transition state stabilizer" evidence="6">
    <location>
        <position position="184"/>
    </location>
</feature>
<evidence type="ECO:0000313" key="8">
    <source>
        <dbReference type="Proteomes" id="UP000092583"/>
    </source>
</evidence>
<name>A0A1B9J034_9TREE</name>
<evidence type="ECO:0000256" key="5">
    <source>
        <dbReference type="ARBA" id="ARBA00023242"/>
    </source>
</evidence>
<proteinExistence type="inferred from homology"/>
<dbReference type="GO" id="GO:0046523">
    <property type="term" value="F:S-methyl-5-thioribose-1-phosphate isomerase activity"/>
    <property type="evidence" value="ECO:0007669"/>
    <property type="project" value="UniProtKB-UniRule"/>
</dbReference>
<sequence length="392" mass="42776">MVAQAPSGKKPLPDMMTSIRIDKSGQVEIVDQLLLPHSVVWIPISTPEEAFEAIKSMKIRGAPAIASLAALSLKSSLSSASLTNEFSSTTDAAQWVKEKCDYLQSSRPTAVNLSEAMNRIRQYLNTTITEKDTKESVIDNVREICQDVHEEDLERNMQMGKLGADWLFAKRGGKKDKLKVVTVCNTGSLATSGYGTAIGVITALYEHDQLDTAYYAQTTPYHQGSRLTSLELTTLEIPSCMICDTMLGSLFQHEDIDGVIVGADRVVKNGDTANKIGTYQAAVLAQRHNIPFMVIAPVTTIDLSLETGKEIHIEQRPSIEATQVRGLNTETGKLSVVRITPEGVGEGDKPWQRVYNPSFDVTPAELISCVVTEKGVAERKDGEKSIDVSSIC</sequence>
<accession>A0A1B9J034</accession>
<dbReference type="STRING" id="1331196.A0A1B9J034"/>
<dbReference type="OrthoDB" id="2461at2759"/>
<dbReference type="SUPFAM" id="SSF100950">
    <property type="entry name" value="NagB/RpiA/CoA transferase-like"/>
    <property type="match status" value="1"/>
</dbReference>
<dbReference type="NCBIfam" id="TIGR00512">
    <property type="entry name" value="salvage_mtnA"/>
    <property type="match status" value="1"/>
</dbReference>
<dbReference type="Gene3D" id="3.40.50.10470">
    <property type="entry name" value="Translation initiation factor eif-2b, domain 2"/>
    <property type="match status" value="1"/>
</dbReference>
<dbReference type="HAMAP" id="MF_01678">
    <property type="entry name" value="Salvage_MtnA"/>
    <property type="match status" value="1"/>
</dbReference>
<keyword evidence="3 6" id="KW-0486">Methionine biosynthesis</keyword>
<reference evidence="7 8" key="1">
    <citation type="submission" date="2013-07" db="EMBL/GenBank/DDBJ databases">
        <title>The Genome Sequence of Kwoniella mangroviensis CBS10435.</title>
        <authorList>
            <consortium name="The Broad Institute Genome Sequencing Platform"/>
            <person name="Cuomo C."/>
            <person name="Litvintseva A."/>
            <person name="Chen Y."/>
            <person name="Heitman J."/>
            <person name="Sun S."/>
            <person name="Springer D."/>
            <person name="Dromer F."/>
            <person name="Young S.K."/>
            <person name="Zeng Q."/>
            <person name="Gargeya S."/>
            <person name="Fitzgerald M."/>
            <person name="Abouelleil A."/>
            <person name="Alvarado L."/>
            <person name="Berlin A.M."/>
            <person name="Chapman S.B."/>
            <person name="Dewar J."/>
            <person name="Goldberg J."/>
            <person name="Griggs A."/>
            <person name="Gujja S."/>
            <person name="Hansen M."/>
            <person name="Howarth C."/>
            <person name="Imamovic A."/>
            <person name="Larimer J."/>
            <person name="McCowan C."/>
            <person name="Murphy C."/>
            <person name="Pearson M."/>
            <person name="Priest M."/>
            <person name="Roberts A."/>
            <person name="Saif S."/>
            <person name="Shea T."/>
            <person name="Sykes S."/>
            <person name="Wortman J."/>
            <person name="Nusbaum C."/>
            <person name="Birren B."/>
        </authorList>
    </citation>
    <scope>NUCLEOTIDE SEQUENCE [LARGE SCALE GENOMIC DNA]</scope>
    <source>
        <strain evidence="7 8">CBS 10435</strain>
    </source>
</reference>
<dbReference type="Pfam" id="PF01008">
    <property type="entry name" value="IF-2B"/>
    <property type="match status" value="1"/>
</dbReference>
<evidence type="ECO:0000256" key="2">
    <source>
        <dbReference type="ARBA" id="ARBA00022605"/>
    </source>
</evidence>
<organism evidence="7 8">
    <name type="scientific">Kwoniella mangroviensis CBS 10435</name>
    <dbReference type="NCBI Taxonomy" id="1331196"/>
    <lineage>
        <taxon>Eukaryota</taxon>
        <taxon>Fungi</taxon>
        <taxon>Dikarya</taxon>
        <taxon>Basidiomycota</taxon>
        <taxon>Agaricomycotina</taxon>
        <taxon>Tremellomycetes</taxon>
        <taxon>Tremellales</taxon>
        <taxon>Cryptococcaceae</taxon>
        <taxon>Kwoniella</taxon>
    </lineage>
</organism>
<feature type="active site" description="Proton donor" evidence="6">
    <location>
        <position position="264"/>
    </location>
</feature>
<keyword evidence="8" id="KW-1185">Reference proteome</keyword>
<dbReference type="FunFam" id="3.40.50.10470:FF:000013">
    <property type="entry name" value="Methylthioribose-1-phosphate isomerase"/>
    <property type="match status" value="1"/>
</dbReference>
<evidence type="ECO:0000256" key="4">
    <source>
        <dbReference type="ARBA" id="ARBA00023235"/>
    </source>
</evidence>
<keyword evidence="2 6" id="KW-0028">Amino-acid biosynthesis</keyword>
<dbReference type="NCBIfam" id="NF004326">
    <property type="entry name" value="PRK05720.1"/>
    <property type="match status" value="1"/>
</dbReference>
<reference evidence="8" key="2">
    <citation type="submission" date="2013-12" db="EMBL/GenBank/DDBJ databases">
        <title>Evolution of pathogenesis and genome organization in the Tremellales.</title>
        <authorList>
            <person name="Cuomo C."/>
            <person name="Litvintseva A."/>
            <person name="Heitman J."/>
            <person name="Chen Y."/>
            <person name="Sun S."/>
            <person name="Springer D."/>
            <person name="Dromer F."/>
            <person name="Young S."/>
            <person name="Zeng Q."/>
            <person name="Chapman S."/>
            <person name="Gujja S."/>
            <person name="Saif S."/>
            <person name="Birren B."/>
        </authorList>
    </citation>
    <scope>NUCLEOTIDE SEQUENCE [LARGE SCALE GENOMIC DNA]</scope>
    <source>
        <strain evidence="8">CBS 10435</strain>
    </source>
</reference>
<dbReference type="EMBL" id="KI669459">
    <property type="protein sequence ID" value="OCF61137.1"/>
    <property type="molecule type" value="Genomic_DNA"/>
</dbReference>
<comment type="subcellular location">
    <subcellularLocation>
        <location evidence="6">Cytoplasm</location>
    </subcellularLocation>
    <subcellularLocation>
        <location evidence="6">Nucleus</location>
    </subcellularLocation>
</comment>
<dbReference type="InterPro" id="IPR042529">
    <property type="entry name" value="IF_2B-like_C"/>
</dbReference>
<comment type="catalytic activity">
    <reaction evidence="6">
        <text>5-(methylsulfanyl)-alpha-D-ribose 1-phosphate = 5-(methylsulfanyl)-D-ribulose 1-phosphate</text>
        <dbReference type="Rhea" id="RHEA:19989"/>
        <dbReference type="ChEBI" id="CHEBI:58533"/>
        <dbReference type="ChEBI" id="CHEBI:58548"/>
        <dbReference type="EC" id="5.3.1.23"/>
    </reaction>
</comment>
<evidence type="ECO:0000256" key="6">
    <source>
        <dbReference type="HAMAP-Rule" id="MF_03119"/>
    </source>
</evidence>
<dbReference type="PANTHER" id="PTHR43475:SF1">
    <property type="entry name" value="METHYLTHIORIBOSE-1-PHOSPHATE ISOMERASE"/>
    <property type="match status" value="1"/>
</dbReference>
<comment type="similarity">
    <text evidence="6">Belongs to the eIF-2B alpha/beta/delta subunits family. MtnA subfamily.</text>
</comment>
<keyword evidence="5 6" id="KW-0539">Nucleus</keyword>
<gene>
    <name evidence="6" type="primary">MRI1</name>
    <name evidence="7" type="ORF">L486_00781</name>
</gene>
<protein>
    <recommendedName>
        <fullName evidence="6">Methylthioribose-1-phosphate isomerase</fullName>
        <shortName evidence="6">M1Pi</shortName>
        <shortName evidence="6">MTR-1-P isomerase</shortName>
        <ecNumber evidence="6">5.3.1.23</ecNumber>
    </recommendedName>
    <alternativeName>
        <fullName evidence="6">S-methyl-5-thioribose-1-phosphate isomerase</fullName>
    </alternativeName>
    <alternativeName>
        <fullName evidence="6">Translation initiation factor eIF-2B subunit alpha/beta/delta-like protein</fullName>
    </alternativeName>
</protein>
<dbReference type="PANTHER" id="PTHR43475">
    <property type="entry name" value="METHYLTHIORIBOSE-1-PHOSPHATE ISOMERASE"/>
    <property type="match status" value="1"/>
</dbReference>
<dbReference type="GO" id="GO:0005634">
    <property type="term" value="C:nucleus"/>
    <property type="evidence" value="ECO:0007669"/>
    <property type="project" value="UniProtKB-SubCell"/>
</dbReference>
<dbReference type="NCBIfam" id="TIGR00524">
    <property type="entry name" value="eIF-2B_rel"/>
    <property type="match status" value="1"/>
</dbReference>
<dbReference type="FunFam" id="1.20.120.420:FF:000003">
    <property type="entry name" value="Methylthioribose-1-phosphate isomerase"/>
    <property type="match status" value="1"/>
</dbReference>
<dbReference type="Gene3D" id="1.20.120.420">
    <property type="entry name" value="translation initiation factor eif-2b, domain 1"/>
    <property type="match status" value="1"/>
</dbReference>
<dbReference type="InterPro" id="IPR037171">
    <property type="entry name" value="NagB/RpiA_transferase-like"/>
</dbReference>
<dbReference type="InterPro" id="IPR011559">
    <property type="entry name" value="Initiation_fac_2B_a/b/d"/>
</dbReference>
<evidence type="ECO:0000256" key="3">
    <source>
        <dbReference type="ARBA" id="ARBA00023167"/>
    </source>
</evidence>
<dbReference type="InterPro" id="IPR027363">
    <property type="entry name" value="M1Pi_N"/>
</dbReference>
<dbReference type="InterPro" id="IPR000649">
    <property type="entry name" value="IF-2B-related"/>
</dbReference>
<evidence type="ECO:0000313" key="7">
    <source>
        <dbReference type="EMBL" id="OCF61137.1"/>
    </source>
</evidence>